<gene>
    <name evidence="1" type="ORF">PCON_09447</name>
</gene>
<proteinExistence type="predicted"/>
<sequence>MKDWTRNGLPNPVSSPSILHHRTAVSGYDRSILLSNVINIPNSHGEILFSTFQ</sequence>
<dbReference type="AlphaFoldDB" id="U4LTJ8"/>
<name>U4LTJ8_PYROM</name>
<keyword evidence="2" id="KW-1185">Reference proteome</keyword>
<dbReference type="EMBL" id="HF935497">
    <property type="protein sequence ID" value="CCX30846.1"/>
    <property type="molecule type" value="Genomic_DNA"/>
</dbReference>
<dbReference type="Proteomes" id="UP000018144">
    <property type="component" value="Unassembled WGS sequence"/>
</dbReference>
<evidence type="ECO:0000313" key="1">
    <source>
        <dbReference type="EMBL" id="CCX30846.1"/>
    </source>
</evidence>
<evidence type="ECO:0000313" key="2">
    <source>
        <dbReference type="Proteomes" id="UP000018144"/>
    </source>
</evidence>
<reference evidence="1 2" key="1">
    <citation type="journal article" date="2013" name="PLoS Genet.">
        <title>The genome and development-dependent transcriptomes of Pyronema confluens: a window into fungal evolution.</title>
        <authorList>
            <person name="Traeger S."/>
            <person name="Altegoer F."/>
            <person name="Freitag M."/>
            <person name="Gabaldon T."/>
            <person name="Kempken F."/>
            <person name="Kumar A."/>
            <person name="Marcet-Houben M."/>
            <person name="Poggeler S."/>
            <person name="Stajich J.E."/>
            <person name="Nowrousian M."/>
        </authorList>
    </citation>
    <scope>NUCLEOTIDE SEQUENCE [LARGE SCALE GENOMIC DNA]</scope>
    <source>
        <strain evidence="2">CBS 100304</strain>
        <tissue evidence="1">Vegetative mycelium</tissue>
    </source>
</reference>
<organism evidence="1 2">
    <name type="scientific">Pyronema omphalodes (strain CBS 100304)</name>
    <name type="common">Pyronema confluens</name>
    <dbReference type="NCBI Taxonomy" id="1076935"/>
    <lineage>
        <taxon>Eukaryota</taxon>
        <taxon>Fungi</taxon>
        <taxon>Dikarya</taxon>
        <taxon>Ascomycota</taxon>
        <taxon>Pezizomycotina</taxon>
        <taxon>Pezizomycetes</taxon>
        <taxon>Pezizales</taxon>
        <taxon>Pyronemataceae</taxon>
        <taxon>Pyronema</taxon>
    </lineage>
</organism>
<accession>U4LTJ8</accession>
<protein>
    <submittedName>
        <fullName evidence="1">Uncharacterized protein</fullName>
    </submittedName>
</protein>